<accession>A0A0P0N4M4</accession>
<dbReference type="EMBL" id="CP013011">
    <property type="protein sequence ID" value="ALL01118.1"/>
    <property type="molecule type" value="Genomic_DNA"/>
</dbReference>
<evidence type="ECO:0000313" key="4">
    <source>
        <dbReference type="Proteomes" id="UP000196694"/>
    </source>
</evidence>
<dbReference type="EMBL" id="NCQP01000001">
    <property type="protein sequence ID" value="OWJ55304.1"/>
    <property type="molecule type" value="Genomic_DNA"/>
</dbReference>
<dbReference type="Proteomes" id="UP000196694">
    <property type="component" value="Unassembled WGS sequence"/>
</dbReference>
<reference evidence="1 3" key="1">
    <citation type="submission" date="2015-10" db="EMBL/GenBank/DDBJ databases">
        <title>Complete genome sequence of hyperthermophilic archaeon Pyrodictium delaneyi Su06.</title>
        <authorList>
            <person name="Jung J.-H."/>
            <person name="Lin J."/>
            <person name="Holden J.F."/>
            <person name="Park C.-S."/>
        </authorList>
    </citation>
    <scope>NUCLEOTIDE SEQUENCE [LARGE SCALE GENOMIC DNA]</scope>
    <source>
        <strain evidence="1 3">Su06</strain>
    </source>
</reference>
<proteinExistence type="predicted"/>
<evidence type="ECO:0000313" key="2">
    <source>
        <dbReference type="EMBL" id="OWJ55304.1"/>
    </source>
</evidence>
<gene>
    <name evidence="2" type="ORF">Pdsh_00295</name>
    <name evidence="1" type="ORF">Pyrde_1070</name>
</gene>
<reference evidence="2 4" key="2">
    <citation type="submission" date="2017-05" db="EMBL/GenBank/DDBJ databases">
        <title>The draft genome of the hyperthermophilic archaeon 'Pyrodictium delaneyi strain Hulk', an iron and nitrate reducer, reveals the capacity for sulfate reduction.</title>
        <authorList>
            <person name="Demey L.M."/>
            <person name="Miller C."/>
            <person name="Manzella M."/>
            <person name="Reguera G."/>
            <person name="Kashefi K."/>
        </authorList>
    </citation>
    <scope>NUCLEOTIDE SEQUENCE [LARGE SCALE GENOMIC DNA]</scope>
    <source>
        <strain evidence="2 4">Hulk</strain>
    </source>
</reference>
<dbReference type="STRING" id="1273541.Pyrde_1070"/>
<dbReference type="AlphaFoldDB" id="A0A0P0N4M4"/>
<name>A0A0P0N4M4_9CREN</name>
<dbReference type="KEGG" id="pdl:Pyrde_1070"/>
<evidence type="ECO:0000313" key="1">
    <source>
        <dbReference type="EMBL" id="ALL01118.1"/>
    </source>
</evidence>
<protein>
    <submittedName>
        <fullName evidence="1">Uncharacterized protein</fullName>
    </submittedName>
</protein>
<organism evidence="1 3">
    <name type="scientific">Pyrodictium delaneyi</name>
    <dbReference type="NCBI Taxonomy" id="1273541"/>
    <lineage>
        <taxon>Archaea</taxon>
        <taxon>Thermoproteota</taxon>
        <taxon>Thermoprotei</taxon>
        <taxon>Desulfurococcales</taxon>
        <taxon>Pyrodictiaceae</taxon>
        <taxon>Pyrodictium</taxon>
    </lineage>
</organism>
<dbReference type="Proteomes" id="UP000058613">
    <property type="component" value="Chromosome"/>
</dbReference>
<evidence type="ECO:0000313" key="3">
    <source>
        <dbReference type="Proteomes" id="UP000058613"/>
    </source>
</evidence>
<sequence length="90" mass="10037">MNLVNGAGSMSLQWDPQWEEVVVDVEGIRVKVLRDRVTGLIACPICGTGEKASYFFSPRDLVNHLFAHTMKAQKVYIAAPVATEEEDEEE</sequence>
<keyword evidence="4" id="KW-1185">Reference proteome</keyword>